<evidence type="ECO:0000256" key="3">
    <source>
        <dbReference type="ARBA" id="ARBA00021453"/>
    </source>
</evidence>
<dbReference type="SUPFAM" id="SSF46785">
    <property type="entry name" value="Winged helix' DNA-binding domain"/>
    <property type="match status" value="1"/>
</dbReference>
<feature type="region of interest" description="Disordered" evidence="10">
    <location>
        <begin position="332"/>
        <end position="370"/>
    </location>
</feature>
<dbReference type="Pfam" id="PF02270">
    <property type="entry name" value="TFIIF_beta"/>
    <property type="match status" value="1"/>
</dbReference>
<proteinExistence type="inferred from homology"/>
<evidence type="ECO:0000256" key="7">
    <source>
        <dbReference type="ARBA" id="ARBA00023242"/>
    </source>
</evidence>
<evidence type="ECO:0000256" key="2">
    <source>
        <dbReference type="ARBA" id="ARBA00009543"/>
    </source>
</evidence>
<dbReference type="GO" id="GO:0006367">
    <property type="term" value="P:transcription initiation at RNA polymerase II promoter"/>
    <property type="evidence" value="ECO:0007669"/>
    <property type="project" value="InterPro"/>
</dbReference>
<protein>
    <recommendedName>
        <fullName evidence="3">Transcription initiation factor IIF subunit beta</fullName>
    </recommendedName>
    <alternativeName>
        <fullName evidence="9">TFIIF medium subunit</fullName>
    </alternativeName>
    <alternativeName>
        <fullName evidence="8">TFIIF-beta</fullName>
    </alternativeName>
</protein>
<keyword evidence="5" id="KW-0238">DNA-binding</keyword>
<dbReference type="InterPro" id="IPR040450">
    <property type="entry name" value="TFIIF_beta_HTH"/>
</dbReference>
<dbReference type="Gene3D" id="1.10.10.10">
    <property type="entry name" value="Winged helix-like DNA-binding domain superfamily/Winged helix DNA-binding domain"/>
    <property type="match status" value="1"/>
</dbReference>
<evidence type="ECO:0000256" key="5">
    <source>
        <dbReference type="ARBA" id="ARBA00023125"/>
    </source>
</evidence>
<dbReference type="InterPro" id="IPR036388">
    <property type="entry name" value="WH-like_DNA-bd_sf"/>
</dbReference>
<dbReference type="AlphaFoldDB" id="A0A2J6RKM4"/>
<feature type="region of interest" description="Disordered" evidence="10">
    <location>
        <begin position="127"/>
        <end position="163"/>
    </location>
</feature>
<evidence type="ECO:0000313" key="14">
    <source>
        <dbReference type="Proteomes" id="UP000235786"/>
    </source>
</evidence>
<evidence type="ECO:0000259" key="11">
    <source>
        <dbReference type="Pfam" id="PF02270"/>
    </source>
</evidence>
<feature type="compositionally biased region" description="Acidic residues" evidence="10">
    <location>
        <begin position="345"/>
        <end position="364"/>
    </location>
</feature>
<comment type="similarity">
    <text evidence="2">Belongs to the TFIIF beta subunit family.</text>
</comment>
<evidence type="ECO:0000259" key="12">
    <source>
        <dbReference type="Pfam" id="PF17683"/>
    </source>
</evidence>
<evidence type="ECO:0000256" key="10">
    <source>
        <dbReference type="SAM" id="MobiDB-lite"/>
    </source>
</evidence>
<evidence type="ECO:0000256" key="9">
    <source>
        <dbReference type="ARBA" id="ARBA00081863"/>
    </source>
</evidence>
<dbReference type="Proteomes" id="UP000235786">
    <property type="component" value="Unassembled WGS sequence"/>
</dbReference>
<gene>
    <name evidence="13" type="ORF">L207DRAFT_513542</name>
</gene>
<evidence type="ECO:0000256" key="6">
    <source>
        <dbReference type="ARBA" id="ARBA00023163"/>
    </source>
</evidence>
<evidence type="ECO:0000256" key="1">
    <source>
        <dbReference type="ARBA" id="ARBA00004123"/>
    </source>
</evidence>
<dbReference type="PANTHER" id="PTHR10445">
    <property type="entry name" value="GENERAL TRANSCRIPTION FACTOR IIF SUBUNIT 2"/>
    <property type="match status" value="1"/>
</dbReference>
<dbReference type="STRING" id="1149755.A0A2J6RKM4"/>
<dbReference type="OrthoDB" id="26094at2759"/>
<dbReference type="Pfam" id="PF17683">
    <property type="entry name" value="TFIIF_beta_N"/>
    <property type="match status" value="1"/>
</dbReference>
<dbReference type="PANTHER" id="PTHR10445:SF0">
    <property type="entry name" value="GENERAL TRANSCRIPTION FACTOR IIF SUBUNIT 2"/>
    <property type="match status" value="1"/>
</dbReference>
<dbReference type="GO" id="GO:0005674">
    <property type="term" value="C:transcription factor TFIIF complex"/>
    <property type="evidence" value="ECO:0007669"/>
    <property type="project" value="InterPro"/>
</dbReference>
<comment type="subcellular location">
    <subcellularLocation>
        <location evidence="1">Nucleus</location>
    </subcellularLocation>
</comment>
<dbReference type="SUPFAM" id="SSF50916">
    <property type="entry name" value="Rap30/74 interaction domains"/>
    <property type="match status" value="1"/>
</dbReference>
<sequence>MAEPFIKPDPENQGASPGISEDDLYEDAGDLEFNTDPNFQRLYLARVPKFLWESWEKLDDDAEIQVGTIRMIQTTGPAGEPKTSLQMLLSSNLAEHQTVPKEYVLDVTEETVKNTYVFTEQDLPGFKSKSRQKFDPASANMPARLTRPKNDKPISKQPYDPNKRFQPYFRKAIPKRTTIAGKVAHEVNCIAVENAESERLLAMRTLEAMRPKKFTKFINEDLSITSKDFIQPGTISAQNAFQTFIKTKGPPQGQRPQLMKTARMPQNELLDRIFDCFRRYNYWSMKALRAELQQPEAYLRETLEKVAVLAKSGRFATQWSLKPENKIANYDQIGDAVAPTAEGDPGGDSDMGDEEDGEDDDDVKFEDVVS</sequence>
<dbReference type="GO" id="GO:0003677">
    <property type="term" value="F:DNA binding"/>
    <property type="evidence" value="ECO:0007669"/>
    <property type="project" value="UniProtKB-KW"/>
</dbReference>
<dbReference type="InterPro" id="IPR036390">
    <property type="entry name" value="WH_DNA-bd_sf"/>
</dbReference>
<reference evidence="13 14" key="1">
    <citation type="submission" date="2016-04" db="EMBL/GenBank/DDBJ databases">
        <title>A degradative enzymes factory behind the ericoid mycorrhizal symbiosis.</title>
        <authorList>
            <consortium name="DOE Joint Genome Institute"/>
            <person name="Martino E."/>
            <person name="Morin E."/>
            <person name="Grelet G."/>
            <person name="Kuo A."/>
            <person name="Kohler A."/>
            <person name="Daghino S."/>
            <person name="Barry K."/>
            <person name="Choi C."/>
            <person name="Cichocki N."/>
            <person name="Clum A."/>
            <person name="Copeland A."/>
            <person name="Hainaut M."/>
            <person name="Haridas S."/>
            <person name="Labutti K."/>
            <person name="Lindquist E."/>
            <person name="Lipzen A."/>
            <person name="Khouja H.-R."/>
            <person name="Murat C."/>
            <person name="Ohm R."/>
            <person name="Olson A."/>
            <person name="Spatafora J."/>
            <person name="Veneault-Fourrey C."/>
            <person name="Henrissat B."/>
            <person name="Grigoriev I."/>
            <person name="Martin F."/>
            <person name="Perotto S."/>
        </authorList>
    </citation>
    <scope>NUCLEOTIDE SEQUENCE [LARGE SCALE GENOMIC DNA]</scope>
    <source>
        <strain evidence="13 14">F</strain>
    </source>
</reference>
<evidence type="ECO:0000313" key="13">
    <source>
        <dbReference type="EMBL" id="PMD39051.1"/>
    </source>
</evidence>
<dbReference type="FunFam" id="1.10.10.10:FF:000035">
    <property type="entry name" value="General transcription factor IIF subunit 2"/>
    <property type="match status" value="1"/>
</dbReference>
<dbReference type="CDD" id="cd07980">
    <property type="entry name" value="TFIIF_beta"/>
    <property type="match status" value="1"/>
</dbReference>
<keyword evidence="4" id="KW-0805">Transcription regulation</keyword>
<feature type="compositionally biased region" description="Basic and acidic residues" evidence="10">
    <location>
        <begin position="1"/>
        <end position="10"/>
    </location>
</feature>
<dbReference type="InterPro" id="IPR011039">
    <property type="entry name" value="TFIIF_interaction"/>
</dbReference>
<keyword evidence="14" id="KW-1185">Reference proteome</keyword>
<organism evidence="13 14">
    <name type="scientific">Hyaloscypha variabilis (strain UAMH 11265 / GT02V1 / F)</name>
    <name type="common">Meliniomyces variabilis</name>
    <dbReference type="NCBI Taxonomy" id="1149755"/>
    <lineage>
        <taxon>Eukaryota</taxon>
        <taxon>Fungi</taxon>
        <taxon>Dikarya</taxon>
        <taxon>Ascomycota</taxon>
        <taxon>Pezizomycotina</taxon>
        <taxon>Leotiomycetes</taxon>
        <taxon>Helotiales</taxon>
        <taxon>Hyaloscyphaceae</taxon>
        <taxon>Hyaloscypha</taxon>
        <taxon>Hyaloscypha variabilis</taxon>
    </lineage>
</organism>
<keyword evidence="7" id="KW-0539">Nucleus</keyword>
<feature type="domain" description="TFIIF beta subunit HTH" evidence="11">
    <location>
        <begin position="262"/>
        <end position="326"/>
    </location>
</feature>
<feature type="region of interest" description="Disordered" evidence="10">
    <location>
        <begin position="1"/>
        <end position="24"/>
    </location>
</feature>
<keyword evidence="6" id="KW-0804">Transcription</keyword>
<feature type="domain" description="TFIIF beta subunit N-terminal" evidence="12">
    <location>
        <begin position="40"/>
        <end position="191"/>
    </location>
</feature>
<name>A0A2J6RKM4_HYAVF</name>
<dbReference type="InterPro" id="IPR003196">
    <property type="entry name" value="TFIIF_beta"/>
</dbReference>
<evidence type="ECO:0000256" key="8">
    <source>
        <dbReference type="ARBA" id="ARBA00081473"/>
    </source>
</evidence>
<accession>A0A2J6RKM4</accession>
<dbReference type="InterPro" id="IPR040504">
    <property type="entry name" value="TFIIF_beta_N"/>
</dbReference>
<evidence type="ECO:0000256" key="4">
    <source>
        <dbReference type="ARBA" id="ARBA00023015"/>
    </source>
</evidence>
<dbReference type="EMBL" id="KZ613947">
    <property type="protein sequence ID" value="PMD39051.1"/>
    <property type="molecule type" value="Genomic_DNA"/>
</dbReference>